<proteinExistence type="predicted"/>
<sequence>MGMLQSGGREAAAFGVWVDPSSRHKSVQKKPSAYNPAQPCPPSPSCLGRWLFTGSGGQGGDDFGGVYGAKGWHEQTGPTATSVGPVFLLTGVGVSILGGLRAEGRGGAAPQEPGPLAHHSGLGRDFMLAWSLASAWTVPLETRTPPLTLTLTLGRDPHTCSLLTSPDSPLWALGPQALSGGPAVGDEQVYSEPQQSHWDTGCPWHGATFPGPPAGTAAMVGTGQAPPGHRPGAALCTCPAGHLPAQHSLGSLAAGSPGSWPEFWRAGPADHGGGGMVWTLGRSLRWLPGSLAPNPILLSSPLSLNLQ</sequence>
<accession>A0ABN8ZSR6</accession>
<evidence type="ECO:0000256" key="1">
    <source>
        <dbReference type="SAM" id="MobiDB-lite"/>
    </source>
</evidence>
<evidence type="ECO:0000313" key="3">
    <source>
        <dbReference type="Proteomes" id="UP001176941"/>
    </source>
</evidence>
<keyword evidence="3" id="KW-1185">Reference proteome</keyword>
<dbReference type="Proteomes" id="UP001176941">
    <property type="component" value="Chromosome 5"/>
</dbReference>
<dbReference type="EMBL" id="OX459941">
    <property type="protein sequence ID" value="CAI9176001.1"/>
    <property type="molecule type" value="Genomic_DNA"/>
</dbReference>
<protein>
    <submittedName>
        <fullName evidence="2">Uncharacterized protein</fullName>
    </submittedName>
</protein>
<organism evidence="2 3">
    <name type="scientific">Rangifer tarandus platyrhynchus</name>
    <name type="common">Svalbard reindeer</name>
    <dbReference type="NCBI Taxonomy" id="3082113"/>
    <lineage>
        <taxon>Eukaryota</taxon>
        <taxon>Metazoa</taxon>
        <taxon>Chordata</taxon>
        <taxon>Craniata</taxon>
        <taxon>Vertebrata</taxon>
        <taxon>Euteleostomi</taxon>
        <taxon>Mammalia</taxon>
        <taxon>Eutheria</taxon>
        <taxon>Laurasiatheria</taxon>
        <taxon>Artiodactyla</taxon>
        <taxon>Ruminantia</taxon>
        <taxon>Pecora</taxon>
        <taxon>Cervidae</taxon>
        <taxon>Odocoileinae</taxon>
        <taxon>Rangifer</taxon>
    </lineage>
</organism>
<name>A0ABN8ZSR6_RANTA</name>
<reference evidence="2" key="1">
    <citation type="submission" date="2023-04" db="EMBL/GenBank/DDBJ databases">
        <authorList>
            <consortium name="ELIXIR-Norway"/>
        </authorList>
    </citation>
    <scope>NUCLEOTIDE SEQUENCE [LARGE SCALE GENOMIC DNA]</scope>
</reference>
<gene>
    <name evidence="2" type="ORF">MRATA1EN1_LOCUS24963</name>
</gene>
<feature type="region of interest" description="Disordered" evidence="1">
    <location>
        <begin position="20"/>
        <end position="41"/>
    </location>
</feature>
<evidence type="ECO:0000313" key="2">
    <source>
        <dbReference type="EMBL" id="CAI9176001.1"/>
    </source>
</evidence>